<comment type="caution">
    <text evidence="1">The sequence shown here is derived from an EMBL/GenBank/DDBJ whole genome shotgun (WGS) entry which is preliminary data.</text>
</comment>
<name>A0A9P6UJV7_9FUNG</name>
<evidence type="ECO:0000313" key="2">
    <source>
        <dbReference type="Proteomes" id="UP000823405"/>
    </source>
</evidence>
<sequence>MTDEAVSRYLNVASSKEEAGAIDFFISVNAVSQDRGSISAAWLRGVDRLKNMNLKRRLKAEWEATSKARKEFWDRLDEQERDDEKLRSVMVKSM</sequence>
<dbReference type="AlphaFoldDB" id="A0A9P6UJV7"/>
<gene>
    <name evidence="1" type="ORF">BGZ97_000842</name>
</gene>
<evidence type="ECO:0000313" key="1">
    <source>
        <dbReference type="EMBL" id="KAG0306191.1"/>
    </source>
</evidence>
<protein>
    <submittedName>
        <fullName evidence="1">Uncharacterized protein</fullName>
    </submittedName>
</protein>
<organism evidence="1 2">
    <name type="scientific">Linnemannia gamsii</name>
    <dbReference type="NCBI Taxonomy" id="64522"/>
    <lineage>
        <taxon>Eukaryota</taxon>
        <taxon>Fungi</taxon>
        <taxon>Fungi incertae sedis</taxon>
        <taxon>Mucoromycota</taxon>
        <taxon>Mortierellomycotina</taxon>
        <taxon>Mortierellomycetes</taxon>
        <taxon>Mortierellales</taxon>
        <taxon>Mortierellaceae</taxon>
        <taxon>Linnemannia</taxon>
    </lineage>
</organism>
<accession>A0A9P6UJV7</accession>
<proteinExistence type="predicted"/>
<dbReference type="OrthoDB" id="2419412at2759"/>
<reference evidence="1" key="1">
    <citation type="journal article" date="2020" name="Fungal Divers.">
        <title>Resolving the Mortierellaceae phylogeny through synthesis of multi-gene phylogenetics and phylogenomics.</title>
        <authorList>
            <person name="Vandepol N."/>
            <person name="Liber J."/>
            <person name="Desiro A."/>
            <person name="Na H."/>
            <person name="Kennedy M."/>
            <person name="Barry K."/>
            <person name="Grigoriev I.V."/>
            <person name="Miller A.N."/>
            <person name="O'Donnell K."/>
            <person name="Stajich J.E."/>
            <person name="Bonito G."/>
        </authorList>
    </citation>
    <scope>NUCLEOTIDE SEQUENCE</scope>
    <source>
        <strain evidence="1">NVP60</strain>
    </source>
</reference>
<keyword evidence="2" id="KW-1185">Reference proteome</keyword>
<dbReference type="EMBL" id="JAAAIN010001162">
    <property type="protein sequence ID" value="KAG0306191.1"/>
    <property type="molecule type" value="Genomic_DNA"/>
</dbReference>
<dbReference type="Proteomes" id="UP000823405">
    <property type="component" value="Unassembled WGS sequence"/>
</dbReference>